<dbReference type="Pfam" id="PF00149">
    <property type="entry name" value="Metallophos"/>
    <property type="match status" value="1"/>
</dbReference>
<dbReference type="InterPro" id="IPR033308">
    <property type="entry name" value="PGAP5/Cdc1/Ted1"/>
</dbReference>
<name>J7R021_HUIN7</name>
<organism evidence="7 8">
    <name type="scientific">Huiozyma naganishii (strain ATCC MYA-139 / BCRC 22969 / CBS 8797 / KCTC 17520 / NBRC 10181 / NCYC 3082 / Yp74L-3)</name>
    <name type="common">Yeast</name>
    <name type="synonym">Kazachstania naganishii</name>
    <dbReference type="NCBI Taxonomy" id="1071383"/>
    <lineage>
        <taxon>Eukaryota</taxon>
        <taxon>Fungi</taxon>
        <taxon>Dikarya</taxon>
        <taxon>Ascomycota</taxon>
        <taxon>Saccharomycotina</taxon>
        <taxon>Saccharomycetes</taxon>
        <taxon>Saccharomycetales</taxon>
        <taxon>Saccharomycetaceae</taxon>
        <taxon>Huiozyma</taxon>
    </lineage>
</organism>
<evidence type="ECO:0000256" key="5">
    <source>
        <dbReference type="SAM" id="Phobius"/>
    </source>
</evidence>
<dbReference type="Gene3D" id="3.60.21.10">
    <property type="match status" value="1"/>
</dbReference>
<dbReference type="AlphaFoldDB" id="J7R021"/>
<feature type="domain" description="Calcineurin-like phosphoesterase" evidence="6">
    <location>
        <begin position="135"/>
        <end position="326"/>
    </location>
</feature>
<comment type="subcellular location">
    <subcellularLocation>
        <location evidence="1">Membrane</location>
        <topology evidence="1">Multi-pass membrane protein</topology>
    </subcellularLocation>
</comment>
<dbReference type="PANTHER" id="PTHR13315">
    <property type="entry name" value="METALLO PHOSPHOESTERASE RELATED"/>
    <property type="match status" value="1"/>
</dbReference>
<sequence>MESINRNRGKGRFKPLLNGDRIEKKAGKLRDRFMGSHYTTKLPYFFWLSKMNWKIILCSFCAWGILINYYERIVVKRAMERCQWSRWEQWPDNAQSHKVGLFADPQIMDGYSYPGRSSVINYFTRVIIDHYHIRNWKYVQYYLNPDTNIFLGDLFDGGRNWDDDVWMEEYKRFRSIFPKKPNKKTITSLPGNHDIGFGETVIEPSFKRFSTFFGDTSSIHNVGNHSFVLLDTIALSATNNDNVSSIPRQFLTDYSKMEHPYPRILLTHVPLWRDVSKQTCGSKRESDKLFPVQKGLQYQTVIDQAISQDILTQIAPKYVFSGDDHDYCHIKHHYFVEGRTEFADEITVKSCAMNMGISRPAIQLLSLHNDVSLPSQDSTIQTEICYLPDPFKPLWMYISFALLNLFLVSIVVCKKMDKNKVASLPLPVEMEKSHSRTGFFKGNVRQKMHLIFLHVLAVVPMVLVIFYYYFVIL</sequence>
<dbReference type="STRING" id="1071383.J7R021"/>
<feature type="transmembrane region" description="Helical" evidence="5">
    <location>
        <begin position="450"/>
        <end position="470"/>
    </location>
</feature>
<evidence type="ECO:0000256" key="4">
    <source>
        <dbReference type="ARBA" id="ARBA00023136"/>
    </source>
</evidence>
<dbReference type="GO" id="GO:0016020">
    <property type="term" value="C:membrane"/>
    <property type="evidence" value="ECO:0007669"/>
    <property type="project" value="UniProtKB-SubCell"/>
</dbReference>
<feature type="transmembrane region" description="Helical" evidence="5">
    <location>
        <begin position="394"/>
        <end position="413"/>
    </location>
</feature>
<protein>
    <recommendedName>
        <fullName evidence="6">Calcineurin-like phosphoesterase domain-containing protein</fullName>
    </recommendedName>
</protein>
<dbReference type="GeneID" id="34523780"/>
<dbReference type="PANTHER" id="PTHR13315:SF4">
    <property type="entry name" value="METALLOPHOSPHOESTERASE, ISOFORM E"/>
    <property type="match status" value="1"/>
</dbReference>
<keyword evidence="4 5" id="KW-0472">Membrane</keyword>
<evidence type="ECO:0000313" key="8">
    <source>
        <dbReference type="Proteomes" id="UP000006310"/>
    </source>
</evidence>
<reference evidence="8" key="2">
    <citation type="submission" date="2012-08" db="EMBL/GenBank/DDBJ databases">
        <title>Genome sequence of Kazachstania naganishii.</title>
        <authorList>
            <person name="Gordon J.L."/>
            <person name="Armisen D."/>
            <person name="Proux-Wera E."/>
            <person name="OhEigeartaigh S.S."/>
            <person name="Byrne K.P."/>
            <person name="Wolfe K.H."/>
        </authorList>
    </citation>
    <scope>NUCLEOTIDE SEQUENCE [LARGE SCALE GENOMIC DNA]</scope>
    <source>
        <strain evidence="8">ATCC MYA-139 / BCRC 22969 / CBS 8797 / CCRC 22969 / KCTC 17520 / NBRC 10181 / NCYC 3082</strain>
    </source>
</reference>
<evidence type="ECO:0000256" key="1">
    <source>
        <dbReference type="ARBA" id="ARBA00004141"/>
    </source>
</evidence>
<evidence type="ECO:0000256" key="2">
    <source>
        <dbReference type="ARBA" id="ARBA00022692"/>
    </source>
</evidence>
<reference evidence="7 8" key="1">
    <citation type="journal article" date="2011" name="Proc. Natl. Acad. Sci. U.S.A.">
        <title>Evolutionary erosion of yeast sex chromosomes by mating-type switching accidents.</title>
        <authorList>
            <person name="Gordon J.L."/>
            <person name="Armisen D."/>
            <person name="Proux-Wera E."/>
            <person name="Oheigeartaigh S.S."/>
            <person name="Byrne K.P."/>
            <person name="Wolfe K.H."/>
        </authorList>
    </citation>
    <scope>NUCLEOTIDE SEQUENCE [LARGE SCALE GENOMIC DNA]</scope>
    <source>
        <strain evidence="8">ATCC MYA-139 / BCRC 22969 / CBS 8797 / CCRC 22969 / KCTC 17520 / NBRC 10181 / NCYC 3082</strain>
    </source>
</reference>
<dbReference type="GO" id="GO:0006506">
    <property type="term" value="P:GPI anchor biosynthetic process"/>
    <property type="evidence" value="ECO:0007669"/>
    <property type="project" value="EnsemblFungi"/>
</dbReference>
<dbReference type="eggNOG" id="KOG3662">
    <property type="taxonomic scope" value="Eukaryota"/>
</dbReference>
<dbReference type="KEGG" id="kng:KNAG_0A04740"/>
<dbReference type="GO" id="GO:0005783">
    <property type="term" value="C:endoplasmic reticulum"/>
    <property type="evidence" value="ECO:0007669"/>
    <property type="project" value="EnsemblFungi"/>
</dbReference>
<dbReference type="InterPro" id="IPR029052">
    <property type="entry name" value="Metallo-depent_PP-like"/>
</dbReference>
<evidence type="ECO:0000313" key="7">
    <source>
        <dbReference type="EMBL" id="CCK68145.1"/>
    </source>
</evidence>
<gene>
    <name evidence="7" type="primary">KNAG0A04740</name>
    <name evidence="7" type="ordered locus">KNAG_0A04740</name>
</gene>
<accession>J7R021</accession>
<dbReference type="Proteomes" id="UP000006310">
    <property type="component" value="Chromosome 1"/>
</dbReference>
<dbReference type="GO" id="GO:0016787">
    <property type="term" value="F:hydrolase activity"/>
    <property type="evidence" value="ECO:0007669"/>
    <property type="project" value="InterPro"/>
</dbReference>
<dbReference type="OrthoDB" id="5977743at2759"/>
<keyword evidence="2 5" id="KW-0812">Transmembrane</keyword>
<keyword evidence="3 5" id="KW-1133">Transmembrane helix</keyword>
<evidence type="ECO:0000259" key="6">
    <source>
        <dbReference type="Pfam" id="PF00149"/>
    </source>
</evidence>
<dbReference type="RefSeq" id="XP_022462391.1">
    <property type="nucleotide sequence ID" value="XM_022609052.1"/>
</dbReference>
<dbReference type="InterPro" id="IPR004843">
    <property type="entry name" value="Calcineurin-like_PHP"/>
</dbReference>
<dbReference type="FunFam" id="3.60.21.10:FF:000093">
    <property type="entry name" value="Cell division cycle-related protein"/>
    <property type="match status" value="1"/>
</dbReference>
<dbReference type="SUPFAM" id="SSF56300">
    <property type="entry name" value="Metallo-dependent phosphatases"/>
    <property type="match status" value="1"/>
</dbReference>
<dbReference type="GO" id="GO:0006281">
    <property type="term" value="P:DNA repair"/>
    <property type="evidence" value="ECO:0007669"/>
    <property type="project" value="EnsemblFungi"/>
</dbReference>
<keyword evidence="8" id="KW-1185">Reference proteome</keyword>
<evidence type="ECO:0000256" key="3">
    <source>
        <dbReference type="ARBA" id="ARBA00022989"/>
    </source>
</evidence>
<dbReference type="EMBL" id="HE978314">
    <property type="protein sequence ID" value="CCK68145.1"/>
    <property type="molecule type" value="Genomic_DNA"/>
</dbReference>
<proteinExistence type="predicted"/>
<dbReference type="OMA" id="LHCMKYP"/>
<dbReference type="HOGENOM" id="CLU_011607_0_0_1"/>